<proteinExistence type="predicted"/>
<feature type="transmembrane region" description="Helical" evidence="1">
    <location>
        <begin position="21"/>
        <end position="45"/>
    </location>
</feature>
<evidence type="ECO:0000256" key="1">
    <source>
        <dbReference type="SAM" id="Phobius"/>
    </source>
</evidence>
<feature type="transmembrane region" description="Helical" evidence="1">
    <location>
        <begin position="214"/>
        <end position="232"/>
    </location>
</feature>
<comment type="caution">
    <text evidence="2">The sequence shown here is derived from an EMBL/GenBank/DDBJ whole genome shotgun (WGS) entry which is preliminary data.</text>
</comment>
<feature type="transmembrane region" description="Helical" evidence="1">
    <location>
        <begin position="114"/>
        <end position="137"/>
    </location>
</feature>
<reference evidence="2" key="1">
    <citation type="submission" date="2022-06" db="EMBL/GenBank/DDBJ databases">
        <title>Draft Genome Sequences of Three Actinomyces oris Strains, Isolated from Healthy Human Feces.</title>
        <authorList>
            <person name="Ye Y."/>
            <person name="Liu C."/>
            <person name="Zhao J."/>
            <person name="Xu J."/>
            <person name="Huang H."/>
            <person name="Wang B."/>
            <person name="Wei J."/>
            <person name="Jing X."/>
        </authorList>
    </citation>
    <scope>NUCLEOTIDE SEQUENCE</scope>
    <source>
        <strain evidence="2">CNGBCC1803368</strain>
    </source>
</reference>
<feature type="transmembrane region" description="Helical" evidence="1">
    <location>
        <begin position="51"/>
        <end position="71"/>
    </location>
</feature>
<dbReference type="Proteomes" id="UP001180729">
    <property type="component" value="Unassembled WGS sequence"/>
</dbReference>
<keyword evidence="1" id="KW-0472">Membrane</keyword>
<protein>
    <submittedName>
        <fullName evidence="2">Uncharacterized protein</fullName>
    </submittedName>
</protein>
<gene>
    <name evidence="2" type="ORF">RMW62_01955</name>
</gene>
<keyword evidence="1" id="KW-0812">Transmembrane</keyword>
<evidence type="ECO:0000313" key="2">
    <source>
        <dbReference type="EMBL" id="MDT0247848.1"/>
    </source>
</evidence>
<organism evidence="2 3">
    <name type="scientific">Actinomyces oris</name>
    <dbReference type="NCBI Taxonomy" id="544580"/>
    <lineage>
        <taxon>Bacteria</taxon>
        <taxon>Bacillati</taxon>
        <taxon>Actinomycetota</taxon>
        <taxon>Actinomycetes</taxon>
        <taxon>Actinomycetales</taxon>
        <taxon>Actinomycetaceae</taxon>
        <taxon>Actinomyces</taxon>
    </lineage>
</organism>
<dbReference type="EMBL" id="JAMZMH010000002">
    <property type="protein sequence ID" value="MDT0247848.1"/>
    <property type="molecule type" value="Genomic_DNA"/>
</dbReference>
<name>A0AAE4G1L3_9ACTO</name>
<evidence type="ECO:0000313" key="3">
    <source>
        <dbReference type="Proteomes" id="UP001180729"/>
    </source>
</evidence>
<keyword evidence="1" id="KW-1133">Transmembrane helix</keyword>
<dbReference type="AlphaFoldDB" id="A0AAE4G1L3"/>
<accession>A0AAE4G1L3</accession>
<sequence>MTKTTDRRGRLNRAIRSKWGYICGTLLVSLPVIAFTALSALSIGFKVGVTLIHVPFLIVPLWHLLGVLGDWPWSLDSEVNRGARERVRDDVTAAQVLGWILCVVAGWNPEVKEYVIASGFLLGLMGTGPWVGLLLAISKTHWTKKSAEKAGAPIIHAADASTPAAATTPVPVAACGSEGHSDVTVMAERSRAGEEGADAAKRLLVKNAQERRSLPTVVVIGAVSCALIVRYLRRYT</sequence>
<dbReference type="RefSeq" id="WP_311372097.1">
    <property type="nucleotide sequence ID" value="NZ_JAMZMH010000002.1"/>
</dbReference>